<dbReference type="GO" id="GO:0005886">
    <property type="term" value="C:plasma membrane"/>
    <property type="evidence" value="ECO:0007669"/>
    <property type="project" value="UniProtKB-SubCell"/>
</dbReference>
<evidence type="ECO:0000256" key="3">
    <source>
        <dbReference type="ARBA" id="ARBA00022448"/>
    </source>
</evidence>
<organism evidence="14 17">
    <name type="scientific">Phaseolus coccineus</name>
    <name type="common">Scarlet runner bean</name>
    <name type="synonym">Phaseolus multiflorus</name>
    <dbReference type="NCBI Taxonomy" id="3886"/>
    <lineage>
        <taxon>Eukaryota</taxon>
        <taxon>Viridiplantae</taxon>
        <taxon>Streptophyta</taxon>
        <taxon>Embryophyta</taxon>
        <taxon>Tracheophyta</taxon>
        <taxon>Spermatophyta</taxon>
        <taxon>Magnoliopsida</taxon>
        <taxon>eudicotyledons</taxon>
        <taxon>Gunneridae</taxon>
        <taxon>Pentapetalae</taxon>
        <taxon>rosids</taxon>
        <taxon>fabids</taxon>
        <taxon>Fabales</taxon>
        <taxon>Fabaceae</taxon>
        <taxon>Papilionoideae</taxon>
        <taxon>50 kb inversion clade</taxon>
        <taxon>NPAAA clade</taxon>
        <taxon>indigoferoid/millettioid clade</taxon>
        <taxon>Phaseoleae</taxon>
        <taxon>Phaseolus</taxon>
    </lineage>
</organism>
<dbReference type="GO" id="GO:0016036">
    <property type="term" value="P:cellular response to phosphate starvation"/>
    <property type="evidence" value="ECO:0007669"/>
    <property type="project" value="TreeGrafter"/>
</dbReference>
<protein>
    <recommendedName>
        <fullName evidence="18">Phosphate transporter PHO1-like protein</fullName>
    </recommendedName>
</protein>
<reference evidence="14 17" key="1">
    <citation type="submission" date="2024-01" db="EMBL/GenBank/DDBJ databases">
        <title>The genomes of 5 underutilized Papilionoideae crops provide insights into root nodulation and disease resistanc.</title>
        <authorList>
            <person name="Jiang F."/>
        </authorList>
    </citation>
    <scope>NUCLEOTIDE SEQUENCE [LARGE SCALE GENOMIC DNA]</scope>
    <source>
        <strain evidence="14">JINMINGXINNONG_FW02</strain>
        <tissue evidence="14">Leaves</tissue>
    </source>
</reference>
<dbReference type="InterPro" id="IPR034092">
    <property type="entry name" value="PHO1_SPX"/>
</dbReference>
<evidence type="ECO:0000256" key="2">
    <source>
        <dbReference type="ARBA" id="ARBA00009665"/>
    </source>
</evidence>
<comment type="subcellular location">
    <subcellularLocation>
        <location evidence="1">Cell membrane</location>
        <topology evidence="1">Multi-pass membrane protein</topology>
    </subcellularLocation>
</comment>
<dbReference type="EMBL" id="JAYMYR010000003">
    <property type="protein sequence ID" value="KAK7374555.1"/>
    <property type="molecule type" value="Genomic_DNA"/>
</dbReference>
<keyword evidence="7 11" id="KW-1133">Transmembrane helix</keyword>
<keyword evidence="3" id="KW-0813">Transport</keyword>
<feature type="transmembrane region" description="Helical" evidence="11">
    <location>
        <begin position="372"/>
        <end position="395"/>
    </location>
</feature>
<accession>A0AAN9RFU3</accession>
<gene>
    <name evidence="14" type="ORF">VNO80_07986</name>
    <name evidence="15" type="ORF">VNO80_07988</name>
    <name evidence="16" type="ORF">VNO80_07990</name>
</gene>
<keyword evidence="4" id="KW-1003">Cell membrane</keyword>
<feature type="transmembrane region" description="Helical" evidence="11">
    <location>
        <begin position="415"/>
        <end position="436"/>
    </location>
</feature>
<evidence type="ECO:0000256" key="8">
    <source>
        <dbReference type="ARBA" id="ARBA00023136"/>
    </source>
</evidence>
<evidence type="ECO:0000256" key="1">
    <source>
        <dbReference type="ARBA" id="ARBA00004651"/>
    </source>
</evidence>
<dbReference type="EMBL" id="JAYMYR010000003">
    <property type="protein sequence ID" value="KAK7374557.1"/>
    <property type="molecule type" value="Genomic_DNA"/>
</dbReference>
<evidence type="ECO:0000256" key="7">
    <source>
        <dbReference type="ARBA" id="ARBA00022989"/>
    </source>
</evidence>
<sequence length="775" mass="89561">MKFGKEFVSQMVAEWEEAYMDYNSLKATLKHKSRFRELNESAAMASTPKESLKRRLTFYRAFSGLTGRQRGSPRKSEDEVILVRAEEGEGSEGLYQTMFLKPSEEGAEQDLLFFKKLDREFNKVNNFYKKMVKEMVEEAEELSKQMNALIALRIKVDKVGFRNVASNGSSTSISMDDHICDTRPGHSRAHMDVIHEIELSNESHLEKGTGNYDKQTTSKTSEEGFRPASVEILDHVKMTMTTLDSHISTIKGLLWSSKPDQSFSRKELTKAEELISTALKEFYHKLRLLKSYSFLNLLAFSKIMKKYDKVSSRNASQDYLKMVDSSYVGSSDEVNRLMERVEHAFIKHFANGNHRKGMNTLRPTAKKERHRITFLLGLFTGCSIALIVALVILIHARNILNSKGRTKYMDNIFPLYSLFGYLVLHMIMYSANVYFWRRYKINYPFIFGFKEGTELGYREVFLLSSGLAVLSLAAVLSNLDMEMEQRTRSFSAFTELVPLGLVIVLLLITFCPFNLIYKSSRFFLIQCAFHCVCAPLYKVNLPENFLADQLTSQVQAYRSLEFYVCYYFWGNFKTRSNKCLQSDVYKTFYLIVAIIPFWIRCLQCFRRLLEERNMIHGLNGLKYISTIVALVMRTTNEFHKGMALQILAATSSSIATIFNTYWDVVIDWGLLRRNSNNPWLREKLSIPNKSVYFAAMVLNVVLRLAWMQSVLGIREAPFLHRTALTALVACLEILRRGIWNFFRLENEHLNNVGNYRAFNSVPLPFNYEDEEITVI</sequence>
<comment type="caution">
    <text evidence="14">The sequence shown here is derived from an EMBL/GenBank/DDBJ whole genome shotgun (WGS) entry which is preliminary data.</text>
</comment>
<evidence type="ECO:0000313" key="15">
    <source>
        <dbReference type="EMBL" id="KAK7374557.1"/>
    </source>
</evidence>
<keyword evidence="5" id="KW-0592">Phosphate transport</keyword>
<evidence type="ECO:0000256" key="4">
    <source>
        <dbReference type="ARBA" id="ARBA00022475"/>
    </source>
</evidence>
<dbReference type="EMBL" id="JAYMYR010000003">
    <property type="protein sequence ID" value="KAK7374559.1"/>
    <property type="molecule type" value="Genomic_DNA"/>
</dbReference>
<dbReference type="GO" id="GO:0005802">
    <property type="term" value="C:trans-Golgi network"/>
    <property type="evidence" value="ECO:0007669"/>
    <property type="project" value="TreeGrafter"/>
</dbReference>
<evidence type="ECO:0000256" key="11">
    <source>
        <dbReference type="SAM" id="Phobius"/>
    </source>
</evidence>
<dbReference type="PANTHER" id="PTHR10783">
    <property type="entry name" value="XENOTROPIC AND POLYTROPIC RETROVIRUS RECEPTOR 1-RELATED"/>
    <property type="match status" value="1"/>
</dbReference>
<proteinExistence type="inferred from homology"/>
<dbReference type="PANTHER" id="PTHR10783:SF124">
    <property type="entry name" value="PHOSPHATE TRANSPORTER PHO1 HOMOLOG 9"/>
    <property type="match status" value="1"/>
</dbReference>
<dbReference type="Pfam" id="PF03124">
    <property type="entry name" value="EXS"/>
    <property type="match status" value="1"/>
</dbReference>
<evidence type="ECO:0000313" key="17">
    <source>
        <dbReference type="Proteomes" id="UP001374584"/>
    </source>
</evidence>
<evidence type="ECO:0000259" key="12">
    <source>
        <dbReference type="PROSITE" id="PS51380"/>
    </source>
</evidence>
<keyword evidence="8 11" id="KW-0472">Membrane</keyword>
<dbReference type="Proteomes" id="UP001374584">
    <property type="component" value="Unassembled WGS sequence"/>
</dbReference>
<feature type="domain" description="SPX" evidence="13">
    <location>
        <begin position="1"/>
        <end position="321"/>
    </location>
</feature>
<dbReference type="GO" id="GO:0006817">
    <property type="term" value="P:phosphate ion transport"/>
    <property type="evidence" value="ECO:0007669"/>
    <property type="project" value="UniProtKB-KW"/>
</dbReference>
<dbReference type="Pfam" id="PF03105">
    <property type="entry name" value="SPX"/>
    <property type="match status" value="1"/>
</dbReference>
<dbReference type="InterPro" id="IPR004331">
    <property type="entry name" value="SPX_dom"/>
</dbReference>
<evidence type="ECO:0000256" key="10">
    <source>
        <dbReference type="SAM" id="Coils"/>
    </source>
</evidence>
<feature type="transmembrane region" description="Helical" evidence="11">
    <location>
        <begin position="457"/>
        <end position="476"/>
    </location>
</feature>
<dbReference type="AlphaFoldDB" id="A0AAN9RFU3"/>
<keyword evidence="17" id="KW-1185">Reference proteome</keyword>
<dbReference type="PROSITE" id="PS51380">
    <property type="entry name" value="EXS"/>
    <property type="match status" value="1"/>
</dbReference>
<feature type="coiled-coil region" evidence="10">
    <location>
        <begin position="125"/>
        <end position="152"/>
    </location>
</feature>
<comment type="similarity">
    <text evidence="2">Belongs to the SYG1 (TC 2.A.94) family.</text>
</comment>
<evidence type="ECO:0000259" key="13">
    <source>
        <dbReference type="PROSITE" id="PS51382"/>
    </source>
</evidence>
<dbReference type="GO" id="GO:0000822">
    <property type="term" value="F:inositol hexakisphosphate binding"/>
    <property type="evidence" value="ECO:0007669"/>
    <property type="project" value="TreeGrafter"/>
</dbReference>
<evidence type="ECO:0000313" key="16">
    <source>
        <dbReference type="EMBL" id="KAK7374559.1"/>
    </source>
</evidence>
<evidence type="ECO:0000256" key="9">
    <source>
        <dbReference type="ARBA" id="ARBA00043939"/>
    </source>
</evidence>
<evidence type="ECO:0008006" key="18">
    <source>
        <dbReference type="Google" id="ProtNLM"/>
    </source>
</evidence>
<keyword evidence="10" id="KW-0175">Coiled coil</keyword>
<keyword evidence="6 11" id="KW-0812">Transmembrane</keyword>
<evidence type="ECO:0000256" key="6">
    <source>
        <dbReference type="ARBA" id="ARBA00022692"/>
    </source>
</evidence>
<feature type="transmembrane region" description="Helical" evidence="11">
    <location>
        <begin position="496"/>
        <end position="515"/>
    </location>
</feature>
<dbReference type="PROSITE" id="PS51382">
    <property type="entry name" value="SPX"/>
    <property type="match status" value="1"/>
</dbReference>
<evidence type="ECO:0000256" key="5">
    <source>
        <dbReference type="ARBA" id="ARBA00022592"/>
    </source>
</evidence>
<dbReference type="InterPro" id="IPR004342">
    <property type="entry name" value="EXS_C"/>
</dbReference>
<dbReference type="CDD" id="cd14476">
    <property type="entry name" value="SPX_PHO1_like"/>
    <property type="match status" value="1"/>
</dbReference>
<evidence type="ECO:0000313" key="14">
    <source>
        <dbReference type="EMBL" id="KAK7374555.1"/>
    </source>
</evidence>
<feature type="domain" description="EXS" evidence="12">
    <location>
        <begin position="580"/>
        <end position="775"/>
    </location>
</feature>
<comment type="function">
    <text evidence="9">May transport inorganic phosphate (Pi).</text>
</comment>
<name>A0AAN9RFU3_PHACN</name>